<evidence type="ECO:0000256" key="24">
    <source>
        <dbReference type="ARBA" id="ARBA00023157"/>
    </source>
</evidence>
<evidence type="ECO:0000256" key="25">
    <source>
        <dbReference type="ARBA" id="ARBA00023242"/>
    </source>
</evidence>
<dbReference type="Pfam" id="PF00061">
    <property type="entry name" value="Lipocalin"/>
    <property type="match status" value="1"/>
</dbReference>
<keyword evidence="23" id="KW-0472">Membrane</keyword>
<evidence type="ECO:0000256" key="15">
    <source>
        <dbReference type="ARBA" id="ARBA00022729"/>
    </source>
</evidence>
<comment type="similarity">
    <text evidence="7">In the N-terminal section; belongs to the calycin superfamily. Lipocalin family.</text>
</comment>
<evidence type="ECO:0000313" key="27">
    <source>
        <dbReference type="Proteomes" id="UP000515152"/>
    </source>
</evidence>
<keyword evidence="10" id="KW-0963">Cytoplasm</keyword>
<keyword evidence="15" id="KW-0732">Signal</keyword>
<keyword evidence="27" id="KW-1185">Reference proteome</keyword>
<dbReference type="Pfam" id="PF00014">
    <property type="entry name" value="Kunitz_BPTI"/>
    <property type="match status" value="2"/>
</dbReference>
<dbReference type="PROSITE" id="PS50279">
    <property type="entry name" value="BPTI_KUNITZ_2"/>
    <property type="match status" value="2"/>
</dbReference>
<accession>A0A6P8GE56</accession>
<keyword evidence="12" id="KW-0272">Extracellular matrix</keyword>
<keyword evidence="19" id="KW-0325">Glycoprotein</keyword>
<name>A0A6P8GE56_CLUHA</name>
<evidence type="ECO:0000256" key="2">
    <source>
        <dbReference type="ARBA" id="ARBA00004202"/>
    </source>
</evidence>
<keyword evidence="21" id="KW-0560">Oxidoreductase</keyword>
<evidence type="ECO:0000256" key="1">
    <source>
        <dbReference type="ARBA" id="ARBA00004126"/>
    </source>
</evidence>
<dbReference type="GO" id="GO:0004867">
    <property type="term" value="F:serine-type endopeptidase inhibitor activity"/>
    <property type="evidence" value="ECO:0007669"/>
    <property type="project" value="UniProtKB-KW"/>
</dbReference>
<dbReference type="InterPro" id="IPR002223">
    <property type="entry name" value="Kunitz_BPTI"/>
</dbReference>
<dbReference type="RefSeq" id="XP_031433782.1">
    <property type="nucleotide sequence ID" value="XM_031577922.2"/>
</dbReference>
<evidence type="ECO:0000256" key="23">
    <source>
        <dbReference type="ARBA" id="ARBA00023136"/>
    </source>
</evidence>
<feature type="domain" description="BPTI/Kunitz inhibitor" evidence="26">
    <location>
        <begin position="261"/>
        <end position="319"/>
    </location>
</feature>
<keyword evidence="20" id="KW-0157">Chromophore</keyword>
<organism evidence="27 28">
    <name type="scientific">Clupea harengus</name>
    <name type="common">Atlantic herring</name>
    <dbReference type="NCBI Taxonomy" id="7950"/>
    <lineage>
        <taxon>Eukaryota</taxon>
        <taxon>Metazoa</taxon>
        <taxon>Chordata</taxon>
        <taxon>Craniata</taxon>
        <taxon>Vertebrata</taxon>
        <taxon>Euteleostomi</taxon>
        <taxon>Actinopterygii</taxon>
        <taxon>Neopterygii</taxon>
        <taxon>Teleostei</taxon>
        <taxon>Clupei</taxon>
        <taxon>Clupeiformes</taxon>
        <taxon>Clupeoidei</taxon>
        <taxon>Clupeidae</taxon>
        <taxon>Clupea</taxon>
    </lineage>
</organism>
<dbReference type="InterPro" id="IPR022272">
    <property type="entry name" value="Lipocalin_CS"/>
</dbReference>
<evidence type="ECO:0000256" key="4">
    <source>
        <dbReference type="ARBA" id="ARBA00004498"/>
    </source>
</evidence>
<evidence type="ECO:0000256" key="9">
    <source>
        <dbReference type="ARBA" id="ARBA00022475"/>
    </source>
</evidence>
<dbReference type="AlphaFoldDB" id="A0A6P8GE56"/>
<evidence type="ECO:0000256" key="22">
    <source>
        <dbReference type="ARBA" id="ARBA00023128"/>
    </source>
</evidence>
<dbReference type="GeneID" id="105906032"/>
<dbReference type="SUPFAM" id="SSF50814">
    <property type="entry name" value="Lipocalins"/>
    <property type="match status" value="1"/>
</dbReference>
<dbReference type="SMART" id="SM00131">
    <property type="entry name" value="KU"/>
    <property type="match status" value="2"/>
</dbReference>
<evidence type="ECO:0000256" key="20">
    <source>
        <dbReference type="ARBA" id="ARBA00022991"/>
    </source>
</evidence>
<evidence type="ECO:0000256" key="13">
    <source>
        <dbReference type="ARBA" id="ARBA00022685"/>
    </source>
</evidence>
<dbReference type="InterPro" id="IPR012674">
    <property type="entry name" value="Calycin"/>
</dbReference>
<dbReference type="InterPro" id="IPR036880">
    <property type="entry name" value="Kunitz_BPTI_sf"/>
</dbReference>
<dbReference type="PANTHER" id="PTHR46676:SF1">
    <property type="entry name" value="PROTEIN AMBP"/>
    <property type="match status" value="1"/>
</dbReference>
<evidence type="ECO:0000256" key="10">
    <source>
        <dbReference type="ARBA" id="ARBA00022490"/>
    </source>
</evidence>
<keyword evidence="11" id="KW-0964">Secreted</keyword>
<evidence type="ECO:0000256" key="6">
    <source>
        <dbReference type="ARBA" id="ARBA00004637"/>
    </source>
</evidence>
<comment type="subcellular location">
    <subcellularLocation>
        <location evidence="2">Cell membrane</location>
        <topology evidence="2">Peripheral membrane protein</topology>
    </subcellularLocation>
    <subcellularLocation>
        <location evidence="5">Cytoplasm</location>
        <location evidence="5">Cytosol</location>
    </subcellularLocation>
    <subcellularLocation>
        <location evidence="3">Endoplasmic reticulum</location>
    </subcellularLocation>
    <subcellularLocation>
        <location evidence="6">Mitochondrion inner membrane</location>
        <topology evidence="6">Peripheral membrane protein</topology>
    </subcellularLocation>
    <subcellularLocation>
        <location evidence="1">Nucleus membrane</location>
    </subcellularLocation>
    <subcellularLocation>
        <location evidence="4">Secreted</location>
        <location evidence="4">Extracellular space</location>
        <location evidence="4">Extracellular matrix</location>
    </subcellularLocation>
</comment>
<keyword evidence="17" id="KW-0256">Endoplasmic reticulum</keyword>
<dbReference type="PRINTS" id="PR00179">
    <property type="entry name" value="LIPOCALIN"/>
</dbReference>
<dbReference type="InterPro" id="IPR002968">
    <property type="entry name" value="A1-microglobln"/>
</dbReference>
<reference evidence="28" key="1">
    <citation type="submission" date="2025-08" db="UniProtKB">
        <authorList>
            <consortium name="RefSeq"/>
        </authorList>
    </citation>
    <scope>IDENTIFICATION</scope>
</reference>
<dbReference type="FunFam" id="4.10.410.10:FF:000005">
    <property type="entry name" value="Pancreatic trypsin inhibitor"/>
    <property type="match status" value="1"/>
</dbReference>
<dbReference type="GO" id="GO:0005743">
    <property type="term" value="C:mitochondrial inner membrane"/>
    <property type="evidence" value="ECO:0007669"/>
    <property type="project" value="UniProtKB-SubCell"/>
</dbReference>
<evidence type="ECO:0000256" key="18">
    <source>
        <dbReference type="ARBA" id="ARBA00022900"/>
    </source>
</evidence>
<dbReference type="InterPro" id="IPR000566">
    <property type="entry name" value="Lipocln_cytosolic_FA-bd_dom"/>
</dbReference>
<keyword evidence="24" id="KW-1015">Disulfide bond</keyword>
<sequence>MPLITARADTHISGVVHCQHSSVSSSVALDTDKMEATALVILLVALVVPLHAGPVHSEPLLPTQESFDLDRFMGKWYSVAKASTCPWWLKYKGDSAVGTLVLEKQPTAHTVSLTKTKSRQGICKQTTYDYHLTQTPGRFQYYFSKWDADVDTYVVDTNYDEYALVVRHKHKRNSGERGTSVELYGRTPELQMAVLEDFKRLVTEQGMGEENIGIMKNKGECTTGDADTPVPERAIRAAVLLQADEEEGSAWDHIGTDREECDGPQDPASKCGYHQYMVVFRRFFHNSTSKTCQSFLFNEKSCGKFKNNYESERLCMQTCQPEVACKMPLDPGPSDSRLPSQWEWGFDSATGKCVKFIYRGWTQGGNANRFSFENVCEAVCGGFTDGDDELLKMN</sequence>
<keyword evidence="14" id="KW-0646">Protease inhibitor</keyword>
<dbReference type="GO" id="GO:0016491">
    <property type="term" value="F:oxidoreductase activity"/>
    <property type="evidence" value="ECO:0007669"/>
    <property type="project" value="UniProtKB-KW"/>
</dbReference>
<protein>
    <recommendedName>
        <fullName evidence="8">Protein AMBP</fullName>
    </recommendedName>
</protein>
<evidence type="ECO:0000256" key="11">
    <source>
        <dbReference type="ARBA" id="ARBA00022525"/>
    </source>
</evidence>
<evidence type="ECO:0000256" key="7">
    <source>
        <dbReference type="ARBA" id="ARBA00008238"/>
    </source>
</evidence>
<dbReference type="KEGG" id="char:105906032"/>
<evidence type="ECO:0000256" key="5">
    <source>
        <dbReference type="ARBA" id="ARBA00004514"/>
    </source>
</evidence>
<dbReference type="GO" id="GO:0005783">
    <property type="term" value="C:endoplasmic reticulum"/>
    <property type="evidence" value="ECO:0007669"/>
    <property type="project" value="UniProtKB-SubCell"/>
</dbReference>
<dbReference type="GO" id="GO:0005886">
    <property type="term" value="C:plasma membrane"/>
    <property type="evidence" value="ECO:0007669"/>
    <property type="project" value="UniProtKB-SubCell"/>
</dbReference>
<feature type="domain" description="BPTI/Kunitz inhibitor" evidence="26">
    <location>
        <begin position="325"/>
        <end position="380"/>
    </location>
</feature>
<evidence type="ECO:0000256" key="8">
    <source>
        <dbReference type="ARBA" id="ARBA00018905"/>
    </source>
</evidence>
<keyword evidence="22" id="KW-0496">Mitochondrion</keyword>
<dbReference type="CDD" id="cd00109">
    <property type="entry name" value="Kunitz-type"/>
    <property type="match status" value="1"/>
</dbReference>
<dbReference type="GO" id="GO:0031965">
    <property type="term" value="C:nuclear membrane"/>
    <property type="evidence" value="ECO:0007669"/>
    <property type="project" value="UniProtKB-SubCell"/>
</dbReference>
<evidence type="ECO:0000256" key="14">
    <source>
        <dbReference type="ARBA" id="ARBA00022690"/>
    </source>
</evidence>
<dbReference type="PRINTS" id="PR01215">
    <property type="entry name" value="A1MCGLOBULIN"/>
</dbReference>
<evidence type="ECO:0000259" key="26">
    <source>
        <dbReference type="PROSITE" id="PS50279"/>
    </source>
</evidence>
<keyword evidence="19" id="KW-0654">Proteoglycan</keyword>
<dbReference type="InterPro" id="IPR029856">
    <property type="entry name" value="AMBP"/>
</dbReference>
<dbReference type="OrthoDB" id="9949223at2759"/>
<dbReference type="GO" id="GO:0005829">
    <property type="term" value="C:cytosol"/>
    <property type="evidence" value="ECO:0007669"/>
    <property type="project" value="UniProtKB-SubCell"/>
</dbReference>
<evidence type="ECO:0000256" key="16">
    <source>
        <dbReference type="ARBA" id="ARBA00022792"/>
    </source>
</evidence>
<dbReference type="PANTHER" id="PTHR46676">
    <property type="entry name" value="PROTEIN AMBP"/>
    <property type="match status" value="1"/>
</dbReference>
<evidence type="ECO:0000256" key="17">
    <source>
        <dbReference type="ARBA" id="ARBA00022824"/>
    </source>
</evidence>
<dbReference type="Proteomes" id="UP000515152">
    <property type="component" value="Chromosome 12"/>
</dbReference>
<dbReference type="Gene3D" id="4.10.410.10">
    <property type="entry name" value="Pancreatic trypsin inhibitor Kunitz domain"/>
    <property type="match status" value="2"/>
</dbReference>
<dbReference type="PROSITE" id="PS00213">
    <property type="entry name" value="LIPOCALIN"/>
    <property type="match status" value="1"/>
</dbReference>
<evidence type="ECO:0000256" key="3">
    <source>
        <dbReference type="ARBA" id="ARBA00004240"/>
    </source>
</evidence>
<evidence type="ECO:0000256" key="21">
    <source>
        <dbReference type="ARBA" id="ARBA00023002"/>
    </source>
</evidence>
<keyword evidence="18" id="KW-0722">Serine protease inhibitor</keyword>
<proteinExistence type="inferred from homology"/>
<keyword evidence="25" id="KW-0539">Nucleus</keyword>
<keyword evidence="16" id="KW-0999">Mitochondrion inner membrane</keyword>
<evidence type="ECO:0000256" key="19">
    <source>
        <dbReference type="ARBA" id="ARBA00022974"/>
    </source>
</evidence>
<dbReference type="SUPFAM" id="SSF57362">
    <property type="entry name" value="BPTI-like"/>
    <property type="match status" value="2"/>
</dbReference>
<evidence type="ECO:0000256" key="12">
    <source>
        <dbReference type="ARBA" id="ARBA00022530"/>
    </source>
</evidence>
<keyword evidence="9" id="KW-1003">Cell membrane</keyword>
<dbReference type="Gene3D" id="2.40.128.20">
    <property type="match status" value="1"/>
</dbReference>
<evidence type="ECO:0000313" key="28">
    <source>
        <dbReference type="RefSeq" id="XP_031433782.1"/>
    </source>
</evidence>
<keyword evidence="13" id="KW-0165">Cleavage on pair of basic residues</keyword>
<gene>
    <name evidence="28" type="primary">LOC105906032</name>
</gene>